<evidence type="ECO:0000256" key="1">
    <source>
        <dbReference type="SAM" id="SignalP"/>
    </source>
</evidence>
<feature type="chain" id="PRO_5017043772" evidence="1">
    <location>
        <begin position="19"/>
        <end position="209"/>
    </location>
</feature>
<protein>
    <submittedName>
        <fullName evidence="2">Diheme cytochrome c</fullName>
    </submittedName>
</protein>
<gene>
    <name evidence="2" type="ORF">DFQ59_11614</name>
</gene>
<proteinExistence type="predicted"/>
<dbReference type="Pfam" id="PF09626">
    <property type="entry name" value="DHC"/>
    <property type="match status" value="1"/>
</dbReference>
<organism evidence="2 3">
    <name type="scientific">Thioalbus denitrificans</name>
    <dbReference type="NCBI Taxonomy" id="547122"/>
    <lineage>
        <taxon>Bacteria</taxon>
        <taxon>Pseudomonadati</taxon>
        <taxon>Pseudomonadota</taxon>
        <taxon>Gammaproteobacteria</taxon>
        <taxon>Chromatiales</taxon>
        <taxon>Ectothiorhodospiraceae</taxon>
        <taxon>Thioalbus</taxon>
    </lineage>
</organism>
<reference evidence="2 3" key="1">
    <citation type="submission" date="2018-07" db="EMBL/GenBank/DDBJ databases">
        <title>Genomic Encyclopedia of Type Strains, Phase IV (KMG-IV): sequencing the most valuable type-strain genomes for metagenomic binning, comparative biology and taxonomic classification.</title>
        <authorList>
            <person name="Goeker M."/>
        </authorList>
    </citation>
    <scope>NUCLEOTIDE SEQUENCE [LARGE SCALE GENOMIC DNA]</scope>
    <source>
        <strain evidence="2 3">DSM 26407</strain>
    </source>
</reference>
<keyword evidence="1" id="KW-0732">Signal</keyword>
<sequence length="209" mass="22834">MLLPIVLVLGTTAAAVMASDDERGEYGERGERGETWVYGGHGADAVLPSGAFMGEPVGSSRRGVAPVANELYQEDCGGCHFAYQPGLLPARSWDRMLGGLADHFGENAELPGDEVKVLRDYLMANAADASDYRRSRKIAGSIMPEEAPLRISATPYFVRKHDELPRRVVQDNPDVRSFSNCSACHTRAEAGSYREGEIRIPGYGRWDDD</sequence>
<name>A0A369BSW7_9GAMM</name>
<dbReference type="Proteomes" id="UP000252707">
    <property type="component" value="Unassembled WGS sequence"/>
</dbReference>
<dbReference type="InterPro" id="IPR018588">
    <property type="entry name" value="Dihaem_cytochrome-c"/>
</dbReference>
<evidence type="ECO:0000313" key="3">
    <source>
        <dbReference type="Proteomes" id="UP000252707"/>
    </source>
</evidence>
<accession>A0A369BSW7</accession>
<dbReference type="AlphaFoldDB" id="A0A369BSW7"/>
<keyword evidence="3" id="KW-1185">Reference proteome</keyword>
<evidence type="ECO:0000313" key="2">
    <source>
        <dbReference type="EMBL" id="RCX24729.1"/>
    </source>
</evidence>
<dbReference type="EMBL" id="QPJY01000016">
    <property type="protein sequence ID" value="RCX24729.1"/>
    <property type="molecule type" value="Genomic_DNA"/>
</dbReference>
<feature type="signal peptide" evidence="1">
    <location>
        <begin position="1"/>
        <end position="18"/>
    </location>
</feature>
<comment type="caution">
    <text evidence="2">The sequence shown here is derived from an EMBL/GenBank/DDBJ whole genome shotgun (WGS) entry which is preliminary data.</text>
</comment>